<name>A0ACC1B7M8_9ROSI</name>
<proteinExistence type="predicted"/>
<reference evidence="2" key="1">
    <citation type="journal article" date="2023" name="G3 (Bethesda)">
        <title>Genome assembly and association tests identify interacting loci associated with vigor, precocity, and sex in interspecific pistachio rootstocks.</title>
        <authorList>
            <person name="Palmer W."/>
            <person name="Jacygrad E."/>
            <person name="Sagayaradj S."/>
            <person name="Cavanaugh K."/>
            <person name="Han R."/>
            <person name="Bertier L."/>
            <person name="Beede B."/>
            <person name="Kafkas S."/>
            <person name="Golino D."/>
            <person name="Preece J."/>
            <person name="Michelmore R."/>
        </authorList>
    </citation>
    <scope>NUCLEOTIDE SEQUENCE [LARGE SCALE GENOMIC DNA]</scope>
</reference>
<evidence type="ECO:0000313" key="2">
    <source>
        <dbReference type="Proteomes" id="UP001164250"/>
    </source>
</evidence>
<evidence type="ECO:0000313" key="1">
    <source>
        <dbReference type="EMBL" id="KAJ0094911.1"/>
    </source>
</evidence>
<keyword evidence="2" id="KW-1185">Reference proteome</keyword>
<protein>
    <submittedName>
        <fullName evidence="1">Uncharacterized protein</fullName>
    </submittedName>
</protein>
<organism evidence="1 2">
    <name type="scientific">Pistacia atlantica</name>
    <dbReference type="NCBI Taxonomy" id="434234"/>
    <lineage>
        <taxon>Eukaryota</taxon>
        <taxon>Viridiplantae</taxon>
        <taxon>Streptophyta</taxon>
        <taxon>Embryophyta</taxon>
        <taxon>Tracheophyta</taxon>
        <taxon>Spermatophyta</taxon>
        <taxon>Magnoliopsida</taxon>
        <taxon>eudicotyledons</taxon>
        <taxon>Gunneridae</taxon>
        <taxon>Pentapetalae</taxon>
        <taxon>rosids</taxon>
        <taxon>malvids</taxon>
        <taxon>Sapindales</taxon>
        <taxon>Anacardiaceae</taxon>
        <taxon>Pistacia</taxon>
    </lineage>
</organism>
<comment type="caution">
    <text evidence="1">The sequence shown here is derived from an EMBL/GenBank/DDBJ whole genome shotgun (WGS) entry which is preliminary data.</text>
</comment>
<dbReference type="EMBL" id="CM047902">
    <property type="protein sequence ID" value="KAJ0094911.1"/>
    <property type="molecule type" value="Genomic_DNA"/>
</dbReference>
<accession>A0ACC1B7M8</accession>
<sequence length="81" mass="9611">METCIGAHNKAVYLIEEMKKPAPKDPNFETWNTKNHKVKSWLIDLMSPLLMQQFFHLSTAKEYGRLCQKPSMMDRTKFIFF</sequence>
<dbReference type="Proteomes" id="UP001164250">
    <property type="component" value="Chromosome 6"/>
</dbReference>
<gene>
    <name evidence="1" type="ORF">Patl1_15598</name>
</gene>